<dbReference type="InterPro" id="IPR008139">
    <property type="entry name" value="SaposinB_dom"/>
</dbReference>
<dbReference type="InterPro" id="IPR021852">
    <property type="entry name" value="DUF3456"/>
</dbReference>
<dbReference type="Gene3D" id="1.10.225.10">
    <property type="entry name" value="Saposin-like"/>
    <property type="match status" value="1"/>
</dbReference>
<comment type="similarity">
    <text evidence="1">Belongs to the canopy family.</text>
</comment>
<dbReference type="PANTHER" id="PTHR13341:SF2">
    <property type="entry name" value="PROTEIN SEELE"/>
    <property type="match status" value="1"/>
</dbReference>
<proteinExistence type="inferred from homology"/>
<dbReference type="EMBL" id="JARGDH010000002">
    <property type="protein sequence ID" value="KAL0275630.1"/>
    <property type="molecule type" value="Genomic_DNA"/>
</dbReference>
<protein>
    <recommendedName>
        <fullName evidence="4">Saposin B-type domain-containing protein</fullName>
    </recommendedName>
</protein>
<keyword evidence="2" id="KW-1015">Disulfide bond</keyword>
<name>A0AAW2HZT0_9NEOP</name>
<feature type="domain" description="Saposin B-type" evidence="4">
    <location>
        <begin position="22"/>
        <end position="172"/>
    </location>
</feature>
<sequence>MYGIAVLIAAIAGVSGFVYDVRDVRCGICQELVKEVRSAIRKVGPGRTIRNGSHRLDHEGNIRGEQVPLVRSESFLTDAMDRFCSSMEDYARGIDKRTGRLRLVKFFAPGGGMSPEMDEIEPISDSNMNRSLFMHCEDIVDQYDQELLTAFQSPEGDLDRVCTRLDLCVSQTREEL</sequence>
<dbReference type="GO" id="GO:0005783">
    <property type="term" value="C:endoplasmic reticulum"/>
    <property type="evidence" value="ECO:0007669"/>
    <property type="project" value="TreeGrafter"/>
</dbReference>
<evidence type="ECO:0000256" key="1">
    <source>
        <dbReference type="ARBA" id="ARBA00007285"/>
    </source>
</evidence>
<accession>A0AAW2HZT0</accession>
<dbReference type="InterPro" id="IPR042415">
    <property type="entry name" value="CNPY"/>
</dbReference>
<evidence type="ECO:0000259" key="4">
    <source>
        <dbReference type="PROSITE" id="PS50015"/>
    </source>
</evidence>
<feature type="signal peptide" evidence="3">
    <location>
        <begin position="1"/>
        <end position="16"/>
    </location>
</feature>
<dbReference type="AlphaFoldDB" id="A0AAW2HZT0"/>
<evidence type="ECO:0000256" key="3">
    <source>
        <dbReference type="SAM" id="SignalP"/>
    </source>
</evidence>
<evidence type="ECO:0000256" key="2">
    <source>
        <dbReference type="ARBA" id="ARBA00023157"/>
    </source>
</evidence>
<keyword evidence="3" id="KW-0732">Signal</keyword>
<evidence type="ECO:0000313" key="5">
    <source>
        <dbReference type="EMBL" id="KAL0275630.1"/>
    </source>
</evidence>
<gene>
    <name evidence="5" type="ORF">PYX00_003428</name>
</gene>
<dbReference type="Pfam" id="PF11938">
    <property type="entry name" value="DUF3456"/>
    <property type="match status" value="1"/>
</dbReference>
<reference evidence="5" key="1">
    <citation type="journal article" date="2024" name="Gigascience">
        <title>Chromosome-level genome of the poultry shaft louse Menopon gallinae provides insight into the host-switching and adaptive evolution of parasitic lice.</title>
        <authorList>
            <person name="Xu Y."/>
            <person name="Ma L."/>
            <person name="Liu S."/>
            <person name="Liang Y."/>
            <person name="Liu Q."/>
            <person name="He Z."/>
            <person name="Tian L."/>
            <person name="Duan Y."/>
            <person name="Cai W."/>
            <person name="Li H."/>
            <person name="Song F."/>
        </authorList>
    </citation>
    <scope>NUCLEOTIDE SEQUENCE</scope>
    <source>
        <strain evidence="5">Cailab_2023a</strain>
    </source>
</reference>
<dbReference type="PANTHER" id="PTHR13341">
    <property type="entry name" value="MIR-INTERACTING SAPOSIN-LIKE PROTEIN"/>
    <property type="match status" value="1"/>
</dbReference>
<feature type="chain" id="PRO_5043340687" description="Saposin B-type domain-containing protein" evidence="3">
    <location>
        <begin position="17"/>
        <end position="176"/>
    </location>
</feature>
<dbReference type="PROSITE" id="PS50015">
    <property type="entry name" value="SAP_B"/>
    <property type="match status" value="1"/>
</dbReference>
<organism evidence="5">
    <name type="scientific">Menopon gallinae</name>
    <name type="common">poultry shaft louse</name>
    <dbReference type="NCBI Taxonomy" id="328185"/>
    <lineage>
        <taxon>Eukaryota</taxon>
        <taxon>Metazoa</taxon>
        <taxon>Ecdysozoa</taxon>
        <taxon>Arthropoda</taxon>
        <taxon>Hexapoda</taxon>
        <taxon>Insecta</taxon>
        <taxon>Pterygota</taxon>
        <taxon>Neoptera</taxon>
        <taxon>Paraneoptera</taxon>
        <taxon>Psocodea</taxon>
        <taxon>Troctomorpha</taxon>
        <taxon>Phthiraptera</taxon>
        <taxon>Amblycera</taxon>
        <taxon>Menoponidae</taxon>
        <taxon>Menopon</taxon>
    </lineage>
</organism>
<comment type="caution">
    <text evidence="5">The sequence shown here is derived from an EMBL/GenBank/DDBJ whole genome shotgun (WGS) entry which is preliminary data.</text>
</comment>